<sequence>MLILPFIYVLTPLLSFADYPLISWLNITGIIVYLLSLYLFWKSHHDLGKNWSPTLEIREQHTLIIDGIYKKIRHPMYTSIWLWCIAQALLLPNYIAGFSGIISFALLYLLRVDNEERMMLEQFGDDYQRYMQNTGRLLPKF</sequence>
<dbReference type="Gene3D" id="1.20.120.1630">
    <property type="match status" value="1"/>
</dbReference>
<accession>A0A0V7ZNR6</accession>
<dbReference type="InterPro" id="IPR054851">
    <property type="entry name" value="Isoprenylcys_mtase"/>
</dbReference>
<gene>
    <name evidence="6" type="ORF">BC008_24815</name>
</gene>
<dbReference type="Proteomes" id="UP000053372">
    <property type="component" value="Unassembled WGS sequence"/>
</dbReference>
<feature type="transmembrane region" description="Helical" evidence="5">
    <location>
        <begin position="21"/>
        <end position="41"/>
    </location>
</feature>
<keyword evidence="3 5" id="KW-1133">Transmembrane helix</keyword>
<feature type="transmembrane region" description="Helical" evidence="5">
    <location>
        <begin position="80"/>
        <end position="110"/>
    </location>
</feature>
<dbReference type="Pfam" id="PF04140">
    <property type="entry name" value="ICMT"/>
    <property type="match status" value="1"/>
</dbReference>
<dbReference type="PANTHER" id="PTHR12714">
    <property type="entry name" value="PROTEIN-S ISOPRENYLCYSTEINE O-METHYLTRANSFERASE"/>
    <property type="match status" value="1"/>
</dbReference>
<evidence type="ECO:0000256" key="3">
    <source>
        <dbReference type="ARBA" id="ARBA00022989"/>
    </source>
</evidence>
<evidence type="ECO:0000256" key="2">
    <source>
        <dbReference type="ARBA" id="ARBA00022692"/>
    </source>
</evidence>
<name>A0A0V7ZNR6_9CYAN</name>
<dbReference type="PANTHER" id="PTHR12714:SF9">
    <property type="entry name" value="PROTEIN-S-ISOPRENYLCYSTEINE O-METHYLTRANSFERASE"/>
    <property type="match status" value="1"/>
</dbReference>
<keyword evidence="6" id="KW-0489">Methyltransferase</keyword>
<dbReference type="GO" id="GO:0016020">
    <property type="term" value="C:membrane"/>
    <property type="evidence" value="ECO:0007669"/>
    <property type="project" value="UniProtKB-SubCell"/>
</dbReference>
<organism evidence="6 7">
    <name type="scientific">Mastigocoleus testarum BC008</name>
    <dbReference type="NCBI Taxonomy" id="371196"/>
    <lineage>
        <taxon>Bacteria</taxon>
        <taxon>Bacillati</taxon>
        <taxon>Cyanobacteriota</taxon>
        <taxon>Cyanophyceae</taxon>
        <taxon>Nostocales</taxon>
        <taxon>Hapalosiphonaceae</taxon>
        <taxon>Mastigocoleus</taxon>
    </lineage>
</organism>
<dbReference type="EMBL" id="LMTZ01000098">
    <property type="protein sequence ID" value="KST66293.1"/>
    <property type="molecule type" value="Genomic_DNA"/>
</dbReference>
<keyword evidence="2 5" id="KW-0812">Transmembrane</keyword>
<protein>
    <submittedName>
        <fullName evidence="6">Protein-S-isoprenylcysteine methyltransferase</fullName>
    </submittedName>
</protein>
<keyword evidence="4 5" id="KW-0472">Membrane</keyword>
<evidence type="ECO:0000256" key="1">
    <source>
        <dbReference type="ARBA" id="ARBA00004141"/>
    </source>
</evidence>
<evidence type="ECO:0000313" key="7">
    <source>
        <dbReference type="Proteomes" id="UP000053372"/>
    </source>
</evidence>
<dbReference type="GO" id="GO:0032259">
    <property type="term" value="P:methylation"/>
    <property type="evidence" value="ECO:0007669"/>
    <property type="project" value="UniProtKB-KW"/>
</dbReference>
<evidence type="ECO:0000256" key="4">
    <source>
        <dbReference type="ARBA" id="ARBA00023136"/>
    </source>
</evidence>
<dbReference type="NCBIfam" id="NF040696">
    <property type="entry name" value="isopcys_mtase"/>
    <property type="match status" value="1"/>
</dbReference>
<keyword evidence="6" id="KW-0808">Transferase</keyword>
<reference evidence="6 7" key="1">
    <citation type="journal article" date="2015" name="Genome Announc.">
        <title>Draft Genome of the Euendolithic (true boring) Cyanobacterium Mastigocoleus testarum strain BC008.</title>
        <authorList>
            <person name="Guida B.S."/>
            <person name="Garcia-Pichel F."/>
        </authorList>
    </citation>
    <scope>NUCLEOTIDE SEQUENCE [LARGE SCALE GENOMIC DNA]</scope>
    <source>
        <strain evidence="6 7">BC008</strain>
    </source>
</reference>
<evidence type="ECO:0000313" key="6">
    <source>
        <dbReference type="EMBL" id="KST66293.1"/>
    </source>
</evidence>
<dbReference type="GO" id="GO:0004671">
    <property type="term" value="F:protein C-terminal S-isoprenylcysteine carboxyl O-methyltransferase activity"/>
    <property type="evidence" value="ECO:0007669"/>
    <property type="project" value="InterPro"/>
</dbReference>
<dbReference type="AlphaFoldDB" id="A0A0V7ZNR6"/>
<keyword evidence="7" id="KW-1185">Reference proteome</keyword>
<comment type="caution">
    <text evidence="6">The sequence shown here is derived from an EMBL/GenBank/DDBJ whole genome shotgun (WGS) entry which is preliminary data.</text>
</comment>
<evidence type="ECO:0000256" key="5">
    <source>
        <dbReference type="SAM" id="Phobius"/>
    </source>
</evidence>
<proteinExistence type="predicted"/>
<comment type="subcellular location">
    <subcellularLocation>
        <location evidence="1">Membrane</location>
        <topology evidence="1">Multi-pass membrane protein</topology>
    </subcellularLocation>
</comment>
<dbReference type="InterPro" id="IPR007269">
    <property type="entry name" value="ICMT_MeTrfase"/>
</dbReference>